<sequence>MSKEKNAKPETGAVNGATIEIQQLPEGLAIAVEFHGDAVDESQREGMKKLALVGVEAMRDWIRERYDVTNEEVLRRPNYQDQKPKTH</sequence>
<dbReference type="AlphaFoldDB" id="A0A368X6K0"/>
<reference evidence="1 2" key="1">
    <citation type="submission" date="2018-07" db="EMBL/GenBank/DDBJ databases">
        <title>Freshwater and sediment microbial communities from various areas in North America, analyzing microbe dynamics in response to fracking.</title>
        <authorList>
            <person name="Lamendella R."/>
        </authorList>
    </citation>
    <scope>NUCLEOTIDE SEQUENCE [LARGE SCALE GENOMIC DNA]</scope>
    <source>
        <strain evidence="1 2">105B</strain>
    </source>
</reference>
<dbReference type="EMBL" id="QPJI01000023">
    <property type="protein sequence ID" value="RCW62608.1"/>
    <property type="molecule type" value="Genomic_DNA"/>
</dbReference>
<proteinExistence type="predicted"/>
<comment type="caution">
    <text evidence="1">The sequence shown here is derived from an EMBL/GenBank/DDBJ whole genome shotgun (WGS) entry which is preliminary data.</text>
</comment>
<accession>A0A368X6K0</accession>
<dbReference type="RefSeq" id="WP_114435491.1">
    <property type="nucleotide sequence ID" value="NZ_QPJI01000023.1"/>
</dbReference>
<organism evidence="1 2">
    <name type="scientific">Marinobacter nauticus</name>
    <name type="common">Marinobacter hydrocarbonoclasticus</name>
    <name type="synonym">Marinobacter aquaeolei</name>
    <dbReference type="NCBI Taxonomy" id="2743"/>
    <lineage>
        <taxon>Bacteria</taxon>
        <taxon>Pseudomonadati</taxon>
        <taxon>Pseudomonadota</taxon>
        <taxon>Gammaproteobacteria</taxon>
        <taxon>Pseudomonadales</taxon>
        <taxon>Marinobacteraceae</taxon>
        <taxon>Marinobacter</taxon>
    </lineage>
</organism>
<name>A0A368X6K0_MARNT</name>
<gene>
    <name evidence="1" type="ORF">DET61_12310</name>
</gene>
<dbReference type="Proteomes" id="UP000253647">
    <property type="component" value="Unassembled WGS sequence"/>
</dbReference>
<evidence type="ECO:0000313" key="2">
    <source>
        <dbReference type="Proteomes" id="UP000253647"/>
    </source>
</evidence>
<evidence type="ECO:0000313" key="1">
    <source>
        <dbReference type="EMBL" id="RCW62608.1"/>
    </source>
</evidence>
<protein>
    <submittedName>
        <fullName evidence="1">Uncharacterized protein</fullName>
    </submittedName>
</protein>